<gene>
    <name evidence="3" type="ORF">JL111_10990</name>
</gene>
<feature type="transmembrane region" description="Helical" evidence="1">
    <location>
        <begin position="41"/>
        <end position="59"/>
    </location>
</feature>
<feature type="transmembrane region" description="Helical" evidence="1">
    <location>
        <begin position="116"/>
        <end position="136"/>
    </location>
</feature>
<evidence type="ECO:0000313" key="4">
    <source>
        <dbReference type="Proteomes" id="UP000644749"/>
    </source>
</evidence>
<dbReference type="RefSeq" id="WP_191310368.1">
    <property type="nucleotide sequence ID" value="NZ_BNCL01000008.1"/>
</dbReference>
<feature type="transmembrane region" description="Helical" evidence="1">
    <location>
        <begin position="9"/>
        <end position="29"/>
    </location>
</feature>
<evidence type="ECO:0000259" key="2">
    <source>
        <dbReference type="Pfam" id="PF07331"/>
    </source>
</evidence>
<dbReference type="EMBL" id="JAESHT010000008">
    <property type="protein sequence ID" value="MBL3674011.1"/>
    <property type="molecule type" value="Genomic_DNA"/>
</dbReference>
<comment type="caution">
    <text evidence="3">The sequence shown here is derived from an EMBL/GenBank/DDBJ whole genome shotgun (WGS) entry which is preliminary data.</text>
</comment>
<dbReference type="Proteomes" id="UP000644749">
    <property type="component" value="Unassembled WGS sequence"/>
</dbReference>
<evidence type="ECO:0000256" key="1">
    <source>
        <dbReference type="SAM" id="Phobius"/>
    </source>
</evidence>
<keyword evidence="1" id="KW-0812">Transmembrane</keyword>
<accession>A0ABS1S5L7</accession>
<dbReference type="Pfam" id="PF07331">
    <property type="entry name" value="TctB"/>
    <property type="match status" value="1"/>
</dbReference>
<keyword evidence="4" id="KW-1185">Reference proteome</keyword>
<dbReference type="InterPro" id="IPR009936">
    <property type="entry name" value="DUF1468"/>
</dbReference>
<organism evidence="3 4">
    <name type="scientific">Paracoccus aerius</name>
    <dbReference type="NCBI Taxonomy" id="1915382"/>
    <lineage>
        <taxon>Bacteria</taxon>
        <taxon>Pseudomonadati</taxon>
        <taxon>Pseudomonadota</taxon>
        <taxon>Alphaproteobacteria</taxon>
        <taxon>Rhodobacterales</taxon>
        <taxon>Paracoccaceae</taxon>
        <taxon>Paracoccus</taxon>
    </lineage>
</organism>
<sequence>MQGHRTKDFWAGAIYLVLGLATVILARDLTLGSAARMGPGYFPTVLGGLLAIIGLVSLLRGLLRPGELVERIHMKPMILVIGATLFFAIALDFLGLAVALPAAMFITATASKRFRLAPVPLLGLVAFTIFCVLVFVRGLDVPLPMFGTLFGG</sequence>
<protein>
    <submittedName>
        <fullName evidence="3">Tripartite tricarboxylate transporter TctB family protein</fullName>
    </submittedName>
</protein>
<keyword evidence="1" id="KW-1133">Transmembrane helix</keyword>
<feature type="transmembrane region" description="Helical" evidence="1">
    <location>
        <begin position="79"/>
        <end position="104"/>
    </location>
</feature>
<name>A0ABS1S5L7_9RHOB</name>
<reference evidence="3 4" key="1">
    <citation type="submission" date="2021-01" db="EMBL/GenBank/DDBJ databases">
        <title>011410 draft genome.</title>
        <authorList>
            <person name="Lang L."/>
        </authorList>
    </citation>
    <scope>NUCLEOTIDE SEQUENCE [LARGE SCALE GENOMIC DNA]</scope>
    <source>
        <strain evidence="3 4">KCTC 42845</strain>
    </source>
</reference>
<feature type="domain" description="DUF1468" evidence="2">
    <location>
        <begin position="10"/>
        <end position="144"/>
    </location>
</feature>
<keyword evidence="1" id="KW-0472">Membrane</keyword>
<evidence type="ECO:0000313" key="3">
    <source>
        <dbReference type="EMBL" id="MBL3674011.1"/>
    </source>
</evidence>
<proteinExistence type="predicted"/>